<evidence type="ECO:0000313" key="2">
    <source>
        <dbReference type="Proteomes" id="UP001597440"/>
    </source>
</evidence>
<dbReference type="Proteomes" id="UP001597440">
    <property type="component" value="Unassembled WGS sequence"/>
</dbReference>
<reference evidence="2" key="1">
    <citation type="journal article" date="2019" name="Int. J. Syst. Evol. Microbiol.">
        <title>The Global Catalogue of Microorganisms (GCM) 10K type strain sequencing project: providing services to taxonomists for standard genome sequencing and annotation.</title>
        <authorList>
            <consortium name="The Broad Institute Genomics Platform"/>
            <consortium name="The Broad Institute Genome Sequencing Center for Infectious Disease"/>
            <person name="Wu L."/>
            <person name="Ma J."/>
        </authorList>
    </citation>
    <scope>NUCLEOTIDE SEQUENCE [LARGE SCALE GENOMIC DNA]</scope>
    <source>
        <strain evidence="2">KCTC 52298</strain>
    </source>
</reference>
<organism evidence="1 2">
    <name type="scientific">Sphingobacterium tabacisoli</name>
    <dbReference type="NCBI Taxonomy" id="2044855"/>
    <lineage>
        <taxon>Bacteria</taxon>
        <taxon>Pseudomonadati</taxon>
        <taxon>Bacteroidota</taxon>
        <taxon>Sphingobacteriia</taxon>
        <taxon>Sphingobacteriales</taxon>
        <taxon>Sphingobacteriaceae</taxon>
        <taxon>Sphingobacterium</taxon>
    </lineage>
</organism>
<proteinExistence type="predicted"/>
<evidence type="ECO:0000313" key="1">
    <source>
        <dbReference type="EMBL" id="MFD2557069.1"/>
    </source>
</evidence>
<gene>
    <name evidence="1" type="ORF">ACFSQW_21950</name>
</gene>
<protein>
    <submittedName>
        <fullName evidence="1">Uncharacterized protein</fullName>
    </submittedName>
</protein>
<dbReference type="EMBL" id="JBHULD010000025">
    <property type="protein sequence ID" value="MFD2557069.1"/>
    <property type="molecule type" value="Genomic_DNA"/>
</dbReference>
<keyword evidence="2" id="KW-1185">Reference proteome</keyword>
<accession>A0ABW5L7D0</accession>
<sequence>MENKKLNLNKRQKYIAPQIHVQKVELEEAIAAQSAVVKIKGAGGADAIPDIEDWQDKGVIGDGTIDF</sequence>
<dbReference type="RefSeq" id="WP_210354553.1">
    <property type="nucleotide sequence ID" value="NZ_JAEQMU010000002.1"/>
</dbReference>
<name>A0ABW5L7D0_9SPHI</name>
<comment type="caution">
    <text evidence="1">The sequence shown here is derived from an EMBL/GenBank/DDBJ whole genome shotgun (WGS) entry which is preliminary data.</text>
</comment>